<organism evidence="13 15">
    <name type="scientific">Aeromonas enteropelogenes</name>
    <name type="common">Aeromonas trota</name>
    <dbReference type="NCBI Taxonomy" id="29489"/>
    <lineage>
        <taxon>Bacteria</taxon>
        <taxon>Pseudomonadati</taxon>
        <taxon>Pseudomonadota</taxon>
        <taxon>Gammaproteobacteria</taxon>
        <taxon>Aeromonadales</taxon>
        <taxon>Aeromonadaceae</taxon>
        <taxon>Aeromonas</taxon>
    </lineage>
</organism>
<dbReference type="AlphaFoldDB" id="A0A175VJD3"/>
<dbReference type="EMBL" id="JMGO02000003">
    <property type="protein sequence ID" value="KXU80630.1"/>
    <property type="molecule type" value="Genomic_DNA"/>
</dbReference>
<evidence type="ECO:0000256" key="3">
    <source>
        <dbReference type="ARBA" id="ARBA00011950"/>
    </source>
</evidence>
<comment type="pathway">
    <text evidence="1">Cofactor biosynthesis; molybdopterin biosynthesis.</text>
</comment>
<evidence type="ECO:0000313" key="15">
    <source>
        <dbReference type="Proteomes" id="UP000078435"/>
    </source>
</evidence>
<dbReference type="SUPFAM" id="SSF54690">
    <property type="entry name" value="Molybdopterin synthase subunit MoaE"/>
    <property type="match status" value="1"/>
</dbReference>
<keyword evidence="16" id="KW-1185">Reference proteome</keyword>
<evidence type="ECO:0000256" key="8">
    <source>
        <dbReference type="ARBA" id="ARBA00029745"/>
    </source>
</evidence>
<dbReference type="GO" id="GO:0006777">
    <property type="term" value="P:Mo-molybdopterin cofactor biosynthetic process"/>
    <property type="evidence" value="ECO:0007669"/>
    <property type="project" value="UniProtKB-KW"/>
</dbReference>
<dbReference type="FunFam" id="3.90.1170.40:FF:000001">
    <property type="entry name" value="Molybdopterin synthase catalytic subunit MoaE"/>
    <property type="match status" value="1"/>
</dbReference>
<comment type="caution">
    <text evidence="13">The sequence shown here is derived from an EMBL/GenBank/DDBJ whole genome shotgun (WGS) entry which is preliminary data.</text>
</comment>
<evidence type="ECO:0000313" key="16">
    <source>
        <dbReference type="Proteomes" id="UP001491613"/>
    </source>
</evidence>
<dbReference type="NCBIfam" id="NF007959">
    <property type="entry name" value="PRK10678.1"/>
    <property type="match status" value="1"/>
</dbReference>
<evidence type="ECO:0000256" key="1">
    <source>
        <dbReference type="ARBA" id="ARBA00005046"/>
    </source>
</evidence>
<dbReference type="EC" id="2.8.1.12" evidence="3"/>
<evidence type="ECO:0000256" key="5">
    <source>
        <dbReference type="ARBA" id="ARBA00022679"/>
    </source>
</evidence>
<dbReference type="PANTHER" id="PTHR23404">
    <property type="entry name" value="MOLYBDOPTERIN SYNTHASE RELATED"/>
    <property type="match status" value="1"/>
</dbReference>
<evidence type="ECO:0000256" key="2">
    <source>
        <dbReference type="ARBA" id="ARBA00005426"/>
    </source>
</evidence>
<dbReference type="STRING" id="29489.VL01_03245"/>
<name>A0A175VJD3_AEREN</name>
<dbReference type="InterPro" id="IPR036563">
    <property type="entry name" value="MoaE_sf"/>
</dbReference>
<comment type="similarity">
    <text evidence="2">Belongs to the MoaE family.</text>
</comment>
<dbReference type="GO" id="GO:0030366">
    <property type="term" value="F:molybdopterin synthase activity"/>
    <property type="evidence" value="ECO:0007669"/>
    <property type="project" value="UniProtKB-EC"/>
</dbReference>
<evidence type="ECO:0000256" key="10">
    <source>
        <dbReference type="ARBA" id="ARBA00030781"/>
    </source>
</evidence>
<evidence type="ECO:0000256" key="12">
    <source>
        <dbReference type="ARBA" id="ARBA00049878"/>
    </source>
</evidence>
<reference evidence="13 15" key="1">
    <citation type="submission" date="2016-02" db="EMBL/GenBank/DDBJ databases">
        <title>Draft genome sequence of Aeromonas trota strain 1999lcr isolated from cerebrospinal fluid (CSF).</title>
        <authorList>
            <person name="Dallagassa C.B."/>
            <person name="Prediger K.C."/>
            <person name="Weiss V.A."/>
            <person name="Assis F.E."/>
            <person name="Baura V."/>
            <person name="Cruz L.M."/>
            <person name="Souza E.M."/>
            <person name="Pedrosa F.O."/>
            <person name="Fadel-Picheth C.M."/>
        </authorList>
    </citation>
    <scope>NUCLEOTIDE SEQUENCE [LARGE SCALE GENOMIC DNA]</scope>
    <source>
        <strain evidence="13 15">1999lcr</strain>
    </source>
</reference>
<dbReference type="InterPro" id="IPR003448">
    <property type="entry name" value="Mopterin_biosynth_MoaE"/>
</dbReference>
<evidence type="ECO:0000256" key="4">
    <source>
        <dbReference type="ARBA" id="ARBA00013858"/>
    </source>
</evidence>
<keyword evidence="5 14" id="KW-0808">Transferase</keyword>
<evidence type="ECO:0000256" key="6">
    <source>
        <dbReference type="ARBA" id="ARBA00023150"/>
    </source>
</evidence>
<dbReference type="Pfam" id="PF02391">
    <property type="entry name" value="MoaE"/>
    <property type="match status" value="1"/>
</dbReference>
<sequence>MSQTSTTDRILVQQADFSLADEYARLATRADTGAIVTFVGKVRDFNQGEEVKGLALEHYPGMTEKALIEIVAEARRRWPLQECTLIHRIGELMLGDQIVLVAVSSAHREAAFDACHFIMDFLKTRAPFWKKELTADGVKRWVDAKESDNAAAARWQQPGSQREE</sequence>
<accession>A0A175VJD3</accession>
<comment type="catalytic activity">
    <reaction evidence="12">
        <text>2 [molybdopterin-synthase sulfur-carrier protein]-C-terminal-Gly-aminoethanethioate + cyclic pyranopterin phosphate + H2O = molybdopterin + 2 [molybdopterin-synthase sulfur-carrier protein]-C-terminal Gly-Gly + 2 H(+)</text>
        <dbReference type="Rhea" id="RHEA:26333"/>
        <dbReference type="Rhea" id="RHEA-COMP:12202"/>
        <dbReference type="Rhea" id="RHEA-COMP:19907"/>
        <dbReference type="ChEBI" id="CHEBI:15377"/>
        <dbReference type="ChEBI" id="CHEBI:15378"/>
        <dbReference type="ChEBI" id="CHEBI:58698"/>
        <dbReference type="ChEBI" id="CHEBI:59648"/>
        <dbReference type="ChEBI" id="CHEBI:90778"/>
        <dbReference type="ChEBI" id="CHEBI:232372"/>
        <dbReference type="EC" id="2.8.1.12"/>
    </reaction>
</comment>
<dbReference type="OrthoDB" id="9803224at2"/>
<evidence type="ECO:0000313" key="14">
    <source>
        <dbReference type="EMBL" id="MEL3919819.1"/>
    </source>
</evidence>
<evidence type="ECO:0000256" key="9">
    <source>
        <dbReference type="ARBA" id="ARBA00030407"/>
    </source>
</evidence>
<protein>
    <recommendedName>
        <fullName evidence="4">Molybdopterin synthase catalytic subunit</fullName>
        <ecNumber evidence="3">2.8.1.12</ecNumber>
    </recommendedName>
    <alternativeName>
        <fullName evidence="10">MPT synthase subunit 2</fullName>
    </alternativeName>
    <alternativeName>
        <fullName evidence="8">Molybdenum cofactor biosynthesis protein E</fullName>
    </alternativeName>
    <alternativeName>
        <fullName evidence="9">Molybdopterin-converting factor large subunit</fullName>
    </alternativeName>
    <alternativeName>
        <fullName evidence="11">Molybdopterin-converting factor subunit 2</fullName>
    </alternativeName>
</protein>
<proteinExistence type="inferred from homology"/>
<dbReference type="Gene3D" id="3.90.1170.40">
    <property type="entry name" value="Molybdopterin biosynthesis MoaE subunit"/>
    <property type="match status" value="1"/>
</dbReference>
<reference evidence="14 16" key="2">
    <citation type="submission" date="2024-01" db="EMBL/GenBank/DDBJ databases">
        <title>Horizontal gene transfer in Aeromonas trota.</title>
        <authorList>
            <person name="Otero Olarra J.E."/>
            <person name="Perez Valdespino A."/>
        </authorList>
    </citation>
    <scope>NUCLEOTIDE SEQUENCE [LARGE SCALE GENOMIC DNA]</scope>
    <source>
        <strain evidence="14 16">9.1</strain>
    </source>
</reference>
<keyword evidence="6" id="KW-0501">Molybdenum cofactor biosynthesis</keyword>
<dbReference type="Proteomes" id="UP000078435">
    <property type="component" value="Unassembled WGS sequence"/>
</dbReference>
<evidence type="ECO:0000256" key="11">
    <source>
        <dbReference type="ARBA" id="ARBA00032474"/>
    </source>
</evidence>
<dbReference type="Proteomes" id="UP001491613">
    <property type="component" value="Unassembled WGS sequence"/>
</dbReference>
<dbReference type="CDD" id="cd00756">
    <property type="entry name" value="MoaE"/>
    <property type="match status" value="1"/>
</dbReference>
<gene>
    <name evidence="14" type="primary">moaE</name>
    <name evidence="13" type="ORF">LCR_11080</name>
    <name evidence="14" type="ORF">V1482_10370</name>
</gene>
<evidence type="ECO:0000313" key="13">
    <source>
        <dbReference type="EMBL" id="KXU80630.1"/>
    </source>
</evidence>
<dbReference type="RefSeq" id="WP_026458667.1">
    <property type="nucleotide sequence ID" value="NZ_AP027939.1"/>
</dbReference>
<comment type="subunit">
    <text evidence="7">Heterotetramer of 2 MoaD subunits and 2 MoaE subunits. Also stable as homodimer. The enzyme changes between these two forms during catalysis.</text>
</comment>
<dbReference type="EMBL" id="JAZDDP010000003">
    <property type="protein sequence ID" value="MEL3919819.1"/>
    <property type="molecule type" value="Genomic_DNA"/>
</dbReference>
<evidence type="ECO:0000256" key="7">
    <source>
        <dbReference type="ARBA" id="ARBA00026066"/>
    </source>
</evidence>
<dbReference type="UniPathway" id="UPA00344"/>